<organism evidence="6 7">
    <name type="scientific">Pestalotiopsis fici (strain W106-1 / CGMCC3.15140)</name>
    <dbReference type="NCBI Taxonomy" id="1229662"/>
    <lineage>
        <taxon>Eukaryota</taxon>
        <taxon>Fungi</taxon>
        <taxon>Dikarya</taxon>
        <taxon>Ascomycota</taxon>
        <taxon>Pezizomycotina</taxon>
        <taxon>Sordariomycetes</taxon>
        <taxon>Xylariomycetidae</taxon>
        <taxon>Amphisphaeriales</taxon>
        <taxon>Sporocadaceae</taxon>
        <taxon>Pestalotiopsis</taxon>
    </lineage>
</organism>
<dbReference type="GO" id="GO:0005506">
    <property type="term" value="F:iron ion binding"/>
    <property type="evidence" value="ECO:0007669"/>
    <property type="project" value="InterPro"/>
</dbReference>
<dbReference type="OrthoDB" id="1470350at2759"/>
<dbReference type="Pfam" id="PF00067">
    <property type="entry name" value="p450"/>
    <property type="match status" value="1"/>
</dbReference>
<dbReference type="FunFam" id="1.10.630.10:FF:000051">
    <property type="entry name" value="Cytochrome P450 monooxygenase (Fum15)"/>
    <property type="match status" value="1"/>
</dbReference>
<keyword evidence="2 4" id="KW-0479">Metal-binding</keyword>
<dbReference type="PANTHER" id="PTHR24305:SF227">
    <property type="entry name" value="P450, PUTATIVE (EUROFUNG)-RELATED"/>
    <property type="match status" value="1"/>
</dbReference>
<name>W3XP02_PESFW</name>
<dbReference type="Gene3D" id="1.10.630.10">
    <property type="entry name" value="Cytochrome P450"/>
    <property type="match status" value="1"/>
</dbReference>
<dbReference type="PRINTS" id="PR00463">
    <property type="entry name" value="EP450I"/>
</dbReference>
<dbReference type="InterPro" id="IPR036396">
    <property type="entry name" value="Cyt_P450_sf"/>
</dbReference>
<dbReference type="KEGG" id="pfy:PFICI_01527"/>
<reference evidence="7" key="1">
    <citation type="journal article" date="2015" name="BMC Genomics">
        <title>Genomic and transcriptomic analysis of the endophytic fungus Pestalotiopsis fici reveals its lifestyle and high potential for synthesis of natural products.</title>
        <authorList>
            <person name="Wang X."/>
            <person name="Zhang X."/>
            <person name="Liu L."/>
            <person name="Xiang M."/>
            <person name="Wang W."/>
            <person name="Sun X."/>
            <person name="Che Y."/>
            <person name="Guo L."/>
            <person name="Liu G."/>
            <person name="Guo L."/>
            <person name="Wang C."/>
            <person name="Yin W.B."/>
            <person name="Stadler M."/>
            <person name="Zhang X."/>
            <person name="Liu X."/>
        </authorList>
    </citation>
    <scope>NUCLEOTIDE SEQUENCE [LARGE SCALE GENOMIC DNA]</scope>
    <source>
        <strain evidence="7">W106-1 / CGMCC3.15140</strain>
    </source>
</reference>
<evidence type="ECO:0000256" key="3">
    <source>
        <dbReference type="ARBA" id="ARBA00023004"/>
    </source>
</evidence>
<dbReference type="SUPFAM" id="SSF48264">
    <property type="entry name" value="Cytochrome P450"/>
    <property type="match status" value="1"/>
</dbReference>
<evidence type="ECO:0000313" key="6">
    <source>
        <dbReference type="EMBL" id="ETS87699.1"/>
    </source>
</evidence>
<dbReference type="InParanoid" id="W3XP02"/>
<keyword evidence="5" id="KW-1133">Transmembrane helix</keyword>
<dbReference type="OMA" id="WKHQRRT"/>
<evidence type="ECO:0000256" key="4">
    <source>
        <dbReference type="PIRSR" id="PIRSR602401-1"/>
    </source>
</evidence>
<dbReference type="GO" id="GO:0016705">
    <property type="term" value="F:oxidoreductase activity, acting on paired donors, with incorporation or reduction of molecular oxygen"/>
    <property type="evidence" value="ECO:0007669"/>
    <property type="project" value="InterPro"/>
</dbReference>
<keyword evidence="5" id="KW-0472">Membrane</keyword>
<sequence length="562" mass="63337">MLSRSRLVAISSLLFTYLITTYHGSSSISKSISVFAAIALLEGFVLGVWSIILYPNFFSPLRHLPQPKDGNSWFMGQFKIIRELPSGYPHRKWIREVPNEGIIRYLGAFNQERLFINGDKALAEVLVHRNYDFNKPPELKTFLGRILGVGVLVAEGDEHKRQRRNLLPAFAFRHIKDLYPVFWRIGRSGVQAMTESILADAKNKNISTDAEEALANRENTAVIEVGNWASRATLDIIGVAGMGRDFNSIRDPNNEINERYRTVFQPSKQAQILNLLSLFLPAFVIKNLPVKRNNDIESAAKIIKSVCRDLVVEKKEKLARKELTDVDILSVAIESGGFSDEDLVNQLMTFLAAGHETTAAAMTWAVYMLSRYPEMQKRLREEVREHLPSADVDQDVDSLQIDRLPYLNAVCNEVLRYYPPVPLTVRQTVRDTSILGHHIPKGVRVILPPAAINLDKEQWGPDAGEFNPDRWIPKDETDKSAASGGATSNYAYMTFLHGPRSCIGSSFAKAEFACLLAQWVGRFEFELYNKEEFDESKVLIKGGITARPAKGMYVYAKVVDGW</sequence>
<dbReference type="EMBL" id="KI912109">
    <property type="protein sequence ID" value="ETS87699.1"/>
    <property type="molecule type" value="Genomic_DNA"/>
</dbReference>
<protein>
    <recommendedName>
        <fullName evidence="8">Cytochrome P450 monooxygenase FUM15</fullName>
    </recommendedName>
</protein>
<keyword evidence="7" id="KW-1185">Reference proteome</keyword>
<dbReference type="PRINTS" id="PR00385">
    <property type="entry name" value="P450"/>
</dbReference>
<dbReference type="FunCoup" id="W3XP02">
    <property type="interactions" value="1490"/>
</dbReference>
<accession>W3XP02</accession>
<evidence type="ECO:0000256" key="5">
    <source>
        <dbReference type="SAM" id="Phobius"/>
    </source>
</evidence>
<dbReference type="AlphaFoldDB" id="W3XP02"/>
<dbReference type="RefSeq" id="XP_007828299.1">
    <property type="nucleotide sequence ID" value="XM_007830108.1"/>
</dbReference>
<dbReference type="GO" id="GO:0004497">
    <property type="term" value="F:monooxygenase activity"/>
    <property type="evidence" value="ECO:0007669"/>
    <property type="project" value="InterPro"/>
</dbReference>
<dbReference type="InterPro" id="IPR002401">
    <property type="entry name" value="Cyt_P450_E_grp-I"/>
</dbReference>
<keyword evidence="5" id="KW-0812">Transmembrane</keyword>
<feature type="transmembrane region" description="Helical" evidence="5">
    <location>
        <begin position="31"/>
        <end position="54"/>
    </location>
</feature>
<dbReference type="PANTHER" id="PTHR24305">
    <property type="entry name" value="CYTOCHROME P450"/>
    <property type="match status" value="1"/>
</dbReference>
<gene>
    <name evidence="6" type="ORF">PFICI_01527</name>
</gene>
<dbReference type="GO" id="GO:0020037">
    <property type="term" value="F:heme binding"/>
    <property type="evidence" value="ECO:0007669"/>
    <property type="project" value="InterPro"/>
</dbReference>
<evidence type="ECO:0000313" key="7">
    <source>
        <dbReference type="Proteomes" id="UP000030651"/>
    </source>
</evidence>
<feature type="binding site" description="axial binding residue" evidence="4">
    <location>
        <position position="502"/>
    </location>
    <ligand>
        <name>heme</name>
        <dbReference type="ChEBI" id="CHEBI:30413"/>
    </ligand>
    <ligandPart>
        <name>Fe</name>
        <dbReference type="ChEBI" id="CHEBI:18248"/>
    </ligandPart>
</feature>
<keyword evidence="3 4" id="KW-0408">Iron</keyword>
<dbReference type="InterPro" id="IPR050121">
    <property type="entry name" value="Cytochrome_P450_monoxygenase"/>
</dbReference>
<evidence type="ECO:0008006" key="8">
    <source>
        <dbReference type="Google" id="ProtNLM"/>
    </source>
</evidence>
<evidence type="ECO:0000256" key="2">
    <source>
        <dbReference type="ARBA" id="ARBA00022723"/>
    </source>
</evidence>
<dbReference type="Proteomes" id="UP000030651">
    <property type="component" value="Unassembled WGS sequence"/>
</dbReference>
<dbReference type="InterPro" id="IPR001128">
    <property type="entry name" value="Cyt_P450"/>
</dbReference>
<dbReference type="eggNOG" id="KOG0157">
    <property type="taxonomic scope" value="Eukaryota"/>
</dbReference>
<proteinExistence type="predicted"/>
<keyword evidence="1 4" id="KW-0349">Heme</keyword>
<dbReference type="HOGENOM" id="CLU_001570_5_11_1"/>
<evidence type="ECO:0000256" key="1">
    <source>
        <dbReference type="ARBA" id="ARBA00022617"/>
    </source>
</evidence>
<comment type="cofactor">
    <cofactor evidence="4">
        <name>heme</name>
        <dbReference type="ChEBI" id="CHEBI:30413"/>
    </cofactor>
</comment>
<dbReference type="GeneID" id="19266540"/>
<dbReference type="CDD" id="cd11069">
    <property type="entry name" value="CYP_FUM15-like"/>
    <property type="match status" value="1"/>
</dbReference>